<dbReference type="GO" id="GO:0005975">
    <property type="term" value="P:carbohydrate metabolic process"/>
    <property type="evidence" value="ECO:0007669"/>
    <property type="project" value="InterPro"/>
</dbReference>
<evidence type="ECO:0000313" key="2">
    <source>
        <dbReference type="Proteomes" id="UP000271889"/>
    </source>
</evidence>
<dbReference type="GO" id="GO:0004558">
    <property type="term" value="F:alpha-1,4-glucosidase activity"/>
    <property type="evidence" value="ECO:0007669"/>
    <property type="project" value="TreeGrafter"/>
</dbReference>
<name>A0A3P6RTZ2_CYLGO</name>
<dbReference type="Gene3D" id="2.60.40.1760">
    <property type="entry name" value="glycosyl hydrolase (family 31)"/>
    <property type="match status" value="1"/>
</dbReference>
<proteinExistence type="predicted"/>
<keyword evidence="2" id="KW-1185">Reference proteome</keyword>
<dbReference type="PANTHER" id="PTHR22762:SF133">
    <property type="entry name" value="P-TYPE DOMAIN-CONTAINING PROTEIN"/>
    <property type="match status" value="1"/>
</dbReference>
<dbReference type="OrthoDB" id="1334205at2759"/>
<accession>A0A3P6RTZ2</accession>
<evidence type="ECO:0000313" key="1">
    <source>
        <dbReference type="EMBL" id="VDK65126.1"/>
    </source>
</evidence>
<sequence>MRQNIGYQFSSKSGKKIVLKKNDGPRNPWGGDIEEITFTSKYFGKTLNVKIGVEGRYEPPLDLPYERSKSEDFLKTYTEEGSDFYFKVIRSSTKEVLFDTSIGGLIFSDQFIQIVTRLPSDVMYGWGENSHPTLKHRFDRYTTWAMFARDEWPYSEKLDTKNLYGEKLLYKKANFQK</sequence>
<dbReference type="InterPro" id="IPR011013">
    <property type="entry name" value="Gal_mutarotase_sf_dom"/>
</dbReference>
<dbReference type="EMBL" id="UYRV01018784">
    <property type="protein sequence ID" value="VDK65126.1"/>
    <property type="molecule type" value="Genomic_DNA"/>
</dbReference>
<dbReference type="GO" id="GO:0030246">
    <property type="term" value="F:carbohydrate binding"/>
    <property type="evidence" value="ECO:0007669"/>
    <property type="project" value="InterPro"/>
</dbReference>
<dbReference type="AlphaFoldDB" id="A0A3P6RTZ2"/>
<gene>
    <name evidence="1" type="ORF">CGOC_LOCUS5981</name>
</gene>
<dbReference type="Proteomes" id="UP000271889">
    <property type="component" value="Unassembled WGS sequence"/>
</dbReference>
<dbReference type="PANTHER" id="PTHR22762">
    <property type="entry name" value="ALPHA-GLUCOSIDASE"/>
    <property type="match status" value="1"/>
</dbReference>
<dbReference type="SUPFAM" id="SSF74650">
    <property type="entry name" value="Galactose mutarotase-like"/>
    <property type="match status" value="1"/>
</dbReference>
<organism evidence="1 2">
    <name type="scientific">Cylicostephanus goldi</name>
    <name type="common">Nematode worm</name>
    <dbReference type="NCBI Taxonomy" id="71465"/>
    <lineage>
        <taxon>Eukaryota</taxon>
        <taxon>Metazoa</taxon>
        <taxon>Ecdysozoa</taxon>
        <taxon>Nematoda</taxon>
        <taxon>Chromadorea</taxon>
        <taxon>Rhabditida</taxon>
        <taxon>Rhabditina</taxon>
        <taxon>Rhabditomorpha</taxon>
        <taxon>Strongyloidea</taxon>
        <taxon>Strongylidae</taxon>
        <taxon>Cylicostephanus</taxon>
    </lineage>
</organism>
<reference evidence="1 2" key="1">
    <citation type="submission" date="2018-11" db="EMBL/GenBank/DDBJ databases">
        <authorList>
            <consortium name="Pathogen Informatics"/>
        </authorList>
    </citation>
    <scope>NUCLEOTIDE SEQUENCE [LARGE SCALE GENOMIC DNA]</scope>
</reference>
<protein>
    <submittedName>
        <fullName evidence="1">Uncharacterized protein</fullName>
    </submittedName>
</protein>